<evidence type="ECO:0000313" key="1">
    <source>
        <dbReference type="EMBL" id="RJY50623.1"/>
    </source>
</evidence>
<dbReference type="RefSeq" id="WP_005384355.1">
    <property type="nucleotide sequence ID" value="NZ_CBCSFX010000007.1"/>
</dbReference>
<dbReference type="Gene3D" id="3.40.50.1010">
    <property type="entry name" value="5'-nuclease"/>
    <property type="match status" value="1"/>
</dbReference>
<dbReference type="PANTHER" id="PTHR36173:SF2">
    <property type="entry name" value="RIBONUCLEASE VAPC16"/>
    <property type="match status" value="1"/>
</dbReference>
<accession>A0A380N7P9</accession>
<proteinExistence type="predicted"/>
<dbReference type="SUPFAM" id="SSF88723">
    <property type="entry name" value="PIN domain-like"/>
    <property type="match status" value="1"/>
</dbReference>
<dbReference type="InterPro" id="IPR041705">
    <property type="entry name" value="PIN_Sll0205"/>
</dbReference>
<name>A0A380N7P9_9FIRM</name>
<dbReference type="Pfam" id="PF01850">
    <property type="entry name" value="PIN"/>
    <property type="match status" value="1"/>
</dbReference>
<dbReference type="PANTHER" id="PTHR36173">
    <property type="entry name" value="RIBONUCLEASE VAPC16-RELATED"/>
    <property type="match status" value="1"/>
</dbReference>
<dbReference type="InterPro" id="IPR002716">
    <property type="entry name" value="PIN_dom"/>
</dbReference>
<organism evidence="1 2">
    <name type="scientific">Veillonella atypica</name>
    <dbReference type="NCBI Taxonomy" id="39777"/>
    <lineage>
        <taxon>Bacteria</taxon>
        <taxon>Bacillati</taxon>
        <taxon>Bacillota</taxon>
        <taxon>Negativicutes</taxon>
        <taxon>Veillonellales</taxon>
        <taxon>Veillonellaceae</taxon>
        <taxon>Veillonella</taxon>
    </lineage>
</organism>
<dbReference type="InterPro" id="IPR052919">
    <property type="entry name" value="TA_system_RNase"/>
</dbReference>
<reference evidence="1 2" key="1">
    <citation type="submission" date="2018-09" db="EMBL/GenBank/DDBJ databases">
        <title>Genome sequence of Veillonella atypica isolated from periodontal Korean patients.</title>
        <authorList>
            <person name="Lee J.-H."/>
            <person name="Moon J.-H."/>
            <person name="Shin S.-Y."/>
        </authorList>
    </citation>
    <scope>NUCLEOTIDE SEQUENCE [LARGE SCALE GENOMIC DNA]</scope>
    <source>
        <strain evidence="1 2">KHUD_V1</strain>
    </source>
</reference>
<sequence>MNILLDTHYLLWSILGDDSLSKEASDMIMNPNNNIYYSILSLWEIEIKHLKRPMCMPIDAVMVEDSCAGAGFTLLPILVPHVLALSTLHRDENAKAHKDPFDRLLIAQAKTSDMIFLTHDELLPDYNEPCICFM</sequence>
<dbReference type="CDD" id="cd09872">
    <property type="entry name" value="PIN_Sll0205-like"/>
    <property type="match status" value="1"/>
</dbReference>
<dbReference type="AlphaFoldDB" id="A0A380N7P9"/>
<evidence type="ECO:0000313" key="2">
    <source>
        <dbReference type="Proteomes" id="UP000277803"/>
    </source>
</evidence>
<dbReference type="InterPro" id="IPR029060">
    <property type="entry name" value="PIN-like_dom_sf"/>
</dbReference>
<dbReference type="EMBL" id="QXZZ01000024">
    <property type="protein sequence ID" value="RJY50623.1"/>
    <property type="molecule type" value="Genomic_DNA"/>
</dbReference>
<gene>
    <name evidence="1" type="ORF">D2965_04445</name>
</gene>
<comment type="caution">
    <text evidence="1">The sequence shown here is derived from an EMBL/GenBank/DDBJ whole genome shotgun (WGS) entry which is preliminary data.</text>
</comment>
<protein>
    <submittedName>
        <fullName evidence="1">Type II toxin-antitoxin system VapC family toxin</fullName>
    </submittedName>
</protein>
<dbReference type="Proteomes" id="UP000277803">
    <property type="component" value="Unassembled WGS sequence"/>
</dbReference>